<feature type="transmembrane region" description="Helical" evidence="7">
    <location>
        <begin position="35"/>
        <end position="57"/>
    </location>
</feature>
<feature type="transmembrane region" description="Helical" evidence="7">
    <location>
        <begin position="207"/>
        <end position="229"/>
    </location>
</feature>
<comment type="caution">
    <text evidence="9">The sequence shown here is derived from an EMBL/GenBank/DDBJ whole genome shotgun (WGS) entry which is preliminary data.</text>
</comment>
<dbReference type="Pfam" id="PF00528">
    <property type="entry name" value="BPD_transp_1"/>
    <property type="match status" value="1"/>
</dbReference>
<evidence type="ECO:0000256" key="1">
    <source>
        <dbReference type="ARBA" id="ARBA00004651"/>
    </source>
</evidence>
<dbReference type="STRING" id="158787.BSCA_0542"/>
<dbReference type="AlphaFoldDB" id="A0A087DJ11"/>
<keyword evidence="3" id="KW-1003">Cell membrane</keyword>
<dbReference type="Gene3D" id="1.10.3720.10">
    <property type="entry name" value="MetI-like"/>
    <property type="match status" value="1"/>
</dbReference>
<dbReference type="CDD" id="cd06261">
    <property type="entry name" value="TM_PBP2"/>
    <property type="match status" value="1"/>
</dbReference>
<gene>
    <name evidence="9" type="ORF">BSCA_0542</name>
</gene>
<proteinExistence type="inferred from homology"/>
<evidence type="ECO:0000256" key="3">
    <source>
        <dbReference type="ARBA" id="ARBA00022475"/>
    </source>
</evidence>
<dbReference type="eggNOG" id="COG0395">
    <property type="taxonomic scope" value="Bacteria"/>
</dbReference>
<keyword evidence="2 7" id="KW-0813">Transport</keyword>
<dbReference type="SUPFAM" id="SSF161098">
    <property type="entry name" value="MetI-like"/>
    <property type="match status" value="1"/>
</dbReference>
<dbReference type="PANTHER" id="PTHR43744:SF12">
    <property type="entry name" value="ABC TRANSPORTER PERMEASE PROTEIN MG189-RELATED"/>
    <property type="match status" value="1"/>
</dbReference>
<keyword evidence="4 7" id="KW-0812">Transmembrane</keyword>
<feature type="transmembrane region" description="Helical" evidence="7">
    <location>
        <begin position="126"/>
        <end position="146"/>
    </location>
</feature>
<accession>A0A087DJ11</accession>
<sequence length="301" mass="33095">MTDSALNIPYAARRECLGRGGRKGMTLSQREAARSALRSVVVLALALVCAIPLWYIVINSFKTTTEMAVNPLGLPRQWVFDNYTTAFSEGTMVRSFANTIIVTVAGVAFQVLIGSLAAYGMILRRSFFTSFVGVLLMVAFVIPGQATLIPLYRMEASAGLVNTLEGLVVMYLGGAVFCYYLIVGYMRTLPFELIEAARIDGASPWRIYWSIVLPLIRPILTTVVVFQTMGTWNDFMTPNVFISSAELKTVILQVYNAVGQFTTDWPSFMATTVIALVPIFIFFVLCQKWIVSGLVAGSVKG</sequence>
<dbReference type="EMBL" id="JGZO01000002">
    <property type="protein sequence ID" value="KFI95511.1"/>
    <property type="molecule type" value="Genomic_DNA"/>
</dbReference>
<evidence type="ECO:0000256" key="6">
    <source>
        <dbReference type="ARBA" id="ARBA00023136"/>
    </source>
</evidence>
<feature type="transmembrane region" description="Helical" evidence="7">
    <location>
        <begin position="166"/>
        <end position="186"/>
    </location>
</feature>
<evidence type="ECO:0000256" key="4">
    <source>
        <dbReference type="ARBA" id="ARBA00022692"/>
    </source>
</evidence>
<organism evidence="9 10">
    <name type="scientific">Bifidobacterium scardovii</name>
    <dbReference type="NCBI Taxonomy" id="158787"/>
    <lineage>
        <taxon>Bacteria</taxon>
        <taxon>Bacillati</taxon>
        <taxon>Actinomycetota</taxon>
        <taxon>Actinomycetes</taxon>
        <taxon>Bifidobacteriales</taxon>
        <taxon>Bifidobacteriaceae</taxon>
        <taxon>Bifidobacterium</taxon>
    </lineage>
</organism>
<dbReference type="GO" id="GO:0055085">
    <property type="term" value="P:transmembrane transport"/>
    <property type="evidence" value="ECO:0007669"/>
    <property type="project" value="InterPro"/>
</dbReference>
<dbReference type="PANTHER" id="PTHR43744">
    <property type="entry name" value="ABC TRANSPORTER PERMEASE PROTEIN MG189-RELATED-RELATED"/>
    <property type="match status" value="1"/>
</dbReference>
<dbReference type="InterPro" id="IPR000515">
    <property type="entry name" value="MetI-like"/>
</dbReference>
<keyword evidence="5 7" id="KW-1133">Transmembrane helix</keyword>
<keyword evidence="6 7" id="KW-0472">Membrane</keyword>
<evidence type="ECO:0000256" key="7">
    <source>
        <dbReference type="RuleBase" id="RU363032"/>
    </source>
</evidence>
<evidence type="ECO:0000259" key="8">
    <source>
        <dbReference type="PROSITE" id="PS50928"/>
    </source>
</evidence>
<feature type="transmembrane region" description="Helical" evidence="7">
    <location>
        <begin position="265"/>
        <end position="285"/>
    </location>
</feature>
<keyword evidence="10" id="KW-1185">Reference proteome</keyword>
<reference evidence="9 10" key="1">
    <citation type="submission" date="2014-03" db="EMBL/GenBank/DDBJ databases">
        <title>Genomics of Bifidobacteria.</title>
        <authorList>
            <person name="Ventura M."/>
            <person name="Milani C."/>
            <person name="Lugli G.A."/>
        </authorList>
    </citation>
    <scope>NUCLEOTIDE SEQUENCE [LARGE SCALE GENOMIC DNA]</scope>
    <source>
        <strain evidence="9 10">LMG 21589</strain>
    </source>
</reference>
<protein>
    <submittedName>
        <fullName evidence="9">ABC transporter, permease protein, probably raffinose/stachyose transporter</fullName>
    </submittedName>
</protein>
<comment type="subcellular location">
    <subcellularLocation>
        <location evidence="1 7">Cell membrane</location>
        <topology evidence="1 7">Multi-pass membrane protein</topology>
    </subcellularLocation>
</comment>
<evidence type="ECO:0000256" key="2">
    <source>
        <dbReference type="ARBA" id="ARBA00022448"/>
    </source>
</evidence>
<evidence type="ECO:0000313" key="10">
    <source>
        <dbReference type="Proteomes" id="UP000029033"/>
    </source>
</evidence>
<dbReference type="InterPro" id="IPR035906">
    <property type="entry name" value="MetI-like_sf"/>
</dbReference>
<dbReference type="PROSITE" id="PS50928">
    <property type="entry name" value="ABC_TM1"/>
    <property type="match status" value="1"/>
</dbReference>
<dbReference type="GO" id="GO:0005886">
    <property type="term" value="C:plasma membrane"/>
    <property type="evidence" value="ECO:0007669"/>
    <property type="project" value="UniProtKB-SubCell"/>
</dbReference>
<dbReference type="Proteomes" id="UP000029033">
    <property type="component" value="Unassembled WGS sequence"/>
</dbReference>
<evidence type="ECO:0000256" key="5">
    <source>
        <dbReference type="ARBA" id="ARBA00022989"/>
    </source>
</evidence>
<feature type="domain" description="ABC transmembrane type-1" evidence="8">
    <location>
        <begin position="96"/>
        <end position="286"/>
    </location>
</feature>
<name>A0A087DJ11_9BIFI</name>
<evidence type="ECO:0000313" key="9">
    <source>
        <dbReference type="EMBL" id="KFI95511.1"/>
    </source>
</evidence>
<feature type="transmembrane region" description="Helical" evidence="7">
    <location>
        <begin position="96"/>
        <end position="119"/>
    </location>
</feature>
<comment type="similarity">
    <text evidence="7">Belongs to the binding-protein-dependent transport system permease family.</text>
</comment>